<reference evidence="2 3" key="1">
    <citation type="submission" date="2023-05" db="EMBL/GenBank/DDBJ databases">
        <title>Pseudoalteromonas ardens sp. nov., Pseudoalteromonas obscura sp. nov., and Pseudoalteromonas umbrosa sp. nov., isolated from the coral Montipora capitata.</title>
        <authorList>
            <person name="Thomas E.M."/>
            <person name="Smith E.M."/>
            <person name="Papke E."/>
            <person name="Shlafstein M.D."/>
            <person name="Oline D.K."/>
            <person name="Videau P."/>
            <person name="Saw J.H."/>
            <person name="Strangman W.K."/>
            <person name="Ushijima B."/>
        </authorList>
    </citation>
    <scope>NUCLEOTIDE SEQUENCE [LARGE SCALE GENOMIC DNA]</scope>
    <source>
        <strain evidence="2 3">P94</strain>
    </source>
</reference>
<keyword evidence="3" id="KW-1185">Reference proteome</keyword>
<organism evidence="2 3">
    <name type="scientific">Pseudoalteromonas obscura</name>
    <dbReference type="NCBI Taxonomy" id="3048491"/>
    <lineage>
        <taxon>Bacteria</taxon>
        <taxon>Pseudomonadati</taxon>
        <taxon>Pseudomonadota</taxon>
        <taxon>Gammaproteobacteria</taxon>
        <taxon>Alteromonadales</taxon>
        <taxon>Pseudoalteromonadaceae</taxon>
        <taxon>Pseudoalteromonas</taxon>
    </lineage>
</organism>
<sequence length="107" mass="11777">MATDSENTVLDTEISKLYLKVLEDPKLDLEHKKVLLDEIRKLRPASENRWNFRWVIWALALVAIISPVASAIALIFSKEPNISEGVLALSSTAVGALAAYVTSGLKK</sequence>
<protein>
    <submittedName>
        <fullName evidence="2">Uncharacterized protein</fullName>
    </submittedName>
</protein>
<keyword evidence="1" id="KW-0812">Transmembrane</keyword>
<dbReference type="RefSeq" id="WP_211008458.1">
    <property type="nucleotide sequence ID" value="NZ_JASJUT010000008.1"/>
</dbReference>
<evidence type="ECO:0000313" key="3">
    <source>
        <dbReference type="Proteomes" id="UP001231915"/>
    </source>
</evidence>
<feature type="transmembrane region" description="Helical" evidence="1">
    <location>
        <begin position="54"/>
        <end position="76"/>
    </location>
</feature>
<keyword evidence="1" id="KW-1133">Transmembrane helix</keyword>
<dbReference type="EMBL" id="JASJUT010000008">
    <property type="protein sequence ID" value="MDK2596846.1"/>
    <property type="molecule type" value="Genomic_DNA"/>
</dbReference>
<evidence type="ECO:0000313" key="2">
    <source>
        <dbReference type="EMBL" id="MDK2596846.1"/>
    </source>
</evidence>
<accession>A0ABT7EP65</accession>
<feature type="transmembrane region" description="Helical" evidence="1">
    <location>
        <begin position="82"/>
        <end position="101"/>
    </location>
</feature>
<proteinExistence type="predicted"/>
<comment type="caution">
    <text evidence="2">The sequence shown here is derived from an EMBL/GenBank/DDBJ whole genome shotgun (WGS) entry which is preliminary data.</text>
</comment>
<keyword evidence="1" id="KW-0472">Membrane</keyword>
<evidence type="ECO:0000256" key="1">
    <source>
        <dbReference type="SAM" id="Phobius"/>
    </source>
</evidence>
<name>A0ABT7EP65_9GAMM</name>
<gene>
    <name evidence="2" type="ORF">QNM18_17485</name>
</gene>
<dbReference type="Proteomes" id="UP001231915">
    <property type="component" value="Unassembled WGS sequence"/>
</dbReference>